<sequence length="123" mass="14514">MKHSLEVYLNEELIFFSDRHWLHPLFELEAFLNKGDFPVEKLWVKDKIIGRAAALILMHLGIKKVHGQTMSRLAREVLDYYNVAFSYDQLIERIACRTEELLKNEWQGIKAYQLVKGRIKAQP</sequence>
<evidence type="ECO:0000313" key="1">
    <source>
        <dbReference type="EMBL" id="HHE54362.1"/>
    </source>
</evidence>
<dbReference type="Proteomes" id="UP000886111">
    <property type="component" value="Unassembled WGS sequence"/>
</dbReference>
<gene>
    <name evidence="1" type="ORF">ENL21_01170</name>
</gene>
<dbReference type="EMBL" id="DRTD01000085">
    <property type="protein sequence ID" value="HHE54362.1"/>
    <property type="molecule type" value="Genomic_DNA"/>
</dbReference>
<name>A0A7V5H2B4_CALAY</name>
<dbReference type="AlphaFoldDB" id="A0A7V5H2B4"/>
<comment type="caution">
    <text evidence="1">The sequence shown here is derived from an EMBL/GenBank/DDBJ whole genome shotgun (WGS) entry which is preliminary data.</text>
</comment>
<dbReference type="Gene3D" id="3.40.140.30">
    <property type="entry name" value="Hypothetical protein TM1506"/>
    <property type="match status" value="1"/>
</dbReference>
<dbReference type="GO" id="GO:0003824">
    <property type="term" value="F:catalytic activity"/>
    <property type="evidence" value="ECO:0007669"/>
    <property type="project" value="InterPro"/>
</dbReference>
<dbReference type="InterPro" id="IPR016193">
    <property type="entry name" value="Cytidine_deaminase-like"/>
</dbReference>
<accession>A0A7V5H2B4</accession>
<dbReference type="Pfam" id="PF08973">
    <property type="entry name" value="TM1506"/>
    <property type="match status" value="1"/>
</dbReference>
<dbReference type="InterPro" id="IPR015067">
    <property type="entry name" value="DUF1893_TM1506-like"/>
</dbReference>
<organism evidence="1">
    <name type="scientific">Caldithrix abyssi</name>
    <dbReference type="NCBI Taxonomy" id="187145"/>
    <lineage>
        <taxon>Bacteria</taxon>
        <taxon>Pseudomonadati</taxon>
        <taxon>Calditrichota</taxon>
        <taxon>Calditrichia</taxon>
        <taxon>Calditrichales</taxon>
        <taxon>Calditrichaceae</taxon>
        <taxon>Caldithrix</taxon>
    </lineage>
</organism>
<proteinExistence type="predicted"/>
<dbReference type="SUPFAM" id="SSF53927">
    <property type="entry name" value="Cytidine deaminase-like"/>
    <property type="match status" value="1"/>
</dbReference>
<dbReference type="InterPro" id="IPR037081">
    <property type="entry name" value="Hyp_TM1506"/>
</dbReference>
<protein>
    <submittedName>
        <fullName evidence="1">DUF1893 domain-containing protein</fullName>
    </submittedName>
</protein>
<reference evidence="1" key="1">
    <citation type="journal article" date="2020" name="mSystems">
        <title>Genome- and Community-Level Interaction Insights into Carbon Utilization and Element Cycling Functions of Hydrothermarchaeota in Hydrothermal Sediment.</title>
        <authorList>
            <person name="Zhou Z."/>
            <person name="Liu Y."/>
            <person name="Xu W."/>
            <person name="Pan J."/>
            <person name="Luo Z.H."/>
            <person name="Li M."/>
        </authorList>
    </citation>
    <scope>NUCLEOTIDE SEQUENCE [LARGE SCALE GENOMIC DNA]</scope>
    <source>
        <strain evidence="1">HyVt-76</strain>
    </source>
</reference>